<dbReference type="GO" id="GO:0030276">
    <property type="term" value="F:clathrin binding"/>
    <property type="evidence" value="ECO:0007669"/>
    <property type="project" value="TreeGrafter"/>
</dbReference>
<dbReference type="SUPFAM" id="SSF49562">
    <property type="entry name" value="C2 domain (Calcium/lipid-binding domain, CaLB)"/>
    <property type="match status" value="1"/>
</dbReference>
<dbReference type="PANTHER" id="PTHR10024:SF227">
    <property type="entry name" value="SYNAPTOTAGMIN 1"/>
    <property type="match status" value="1"/>
</dbReference>
<reference evidence="3" key="1">
    <citation type="submission" date="2021-01" db="UniProtKB">
        <authorList>
            <consortium name="EnsemblMetazoa"/>
        </authorList>
    </citation>
    <scope>IDENTIFICATION</scope>
</reference>
<feature type="domain" description="C2" evidence="2">
    <location>
        <begin position="349"/>
        <end position="475"/>
    </location>
</feature>
<dbReference type="GO" id="GO:0048488">
    <property type="term" value="P:synaptic vesicle endocytosis"/>
    <property type="evidence" value="ECO:0007669"/>
    <property type="project" value="TreeGrafter"/>
</dbReference>
<dbReference type="GO" id="GO:0001786">
    <property type="term" value="F:phosphatidylserine binding"/>
    <property type="evidence" value="ECO:0007669"/>
    <property type="project" value="TreeGrafter"/>
</dbReference>
<dbReference type="InterPro" id="IPR000008">
    <property type="entry name" value="C2_dom"/>
</dbReference>
<keyword evidence="4" id="KW-1185">Reference proteome</keyword>
<dbReference type="Pfam" id="PF00168">
    <property type="entry name" value="C2"/>
    <property type="match status" value="2"/>
</dbReference>
<dbReference type="OrthoDB" id="10259057at2759"/>
<evidence type="ECO:0000256" key="1">
    <source>
        <dbReference type="SAM" id="MobiDB-lite"/>
    </source>
</evidence>
<name>A0A7M5WTH5_9CNID</name>
<dbReference type="GO" id="GO:0070382">
    <property type="term" value="C:exocytic vesicle"/>
    <property type="evidence" value="ECO:0007669"/>
    <property type="project" value="TreeGrafter"/>
</dbReference>
<dbReference type="PANTHER" id="PTHR10024">
    <property type="entry name" value="SYNAPTOTAGMIN"/>
    <property type="match status" value="1"/>
</dbReference>
<dbReference type="GO" id="GO:0005886">
    <property type="term" value="C:plasma membrane"/>
    <property type="evidence" value="ECO:0007669"/>
    <property type="project" value="TreeGrafter"/>
</dbReference>
<evidence type="ECO:0000313" key="3">
    <source>
        <dbReference type="EnsemblMetazoa" id="CLYHEMP012886.1"/>
    </source>
</evidence>
<protein>
    <recommendedName>
        <fullName evidence="2">C2 domain-containing protein</fullName>
    </recommendedName>
</protein>
<dbReference type="RefSeq" id="XP_066921745.1">
    <property type="nucleotide sequence ID" value="XM_067065644.1"/>
</dbReference>
<sequence length="493" mass="56349">MSADRLRPDSTSPIPIIKCGQVEFRRTSCVTFSSKPFDRERLQQQDRRVSLPMNTLRIPSNENFFTRRSTCPAEQLREQQKLFLEQRINRTASDSGPSRRGDSEDERSNGRFQQAYNVIEAAREFFKVKPWNSEESLAASTLSQDGRNKQSSLNSSTASLKASPLMTRKDNFDFIIPKSPTTSRVGSYNNIDAPHVGSIDVKHYLSTEEVQELEEVGTQLRLGEVKFSMMYKDTDEKLKFILKSVSVFLKPSPSVVGCNWVCETNTVLEVLNSKKKPIEVSNGQELLVDFKKTDVTDHTLRLTVYDNRRKHVKNPVGHVIFPLRDARNLGKMNSYSKKLTFYSQPAGFNRGNVNIALSWGISAQRLDVKIGDVTNLRCPAYGVNGKEFFIKTIVFILDNKYKSYKTPLQRATPELTFKEKFTIPLTSPQLKDSTITFQLYLKHYNKKKIGHKVLVGKTVIGPYMRHGDRSLSQWEKMITNPLEEVSEQHILFL</sequence>
<dbReference type="GO" id="GO:0000149">
    <property type="term" value="F:SNARE binding"/>
    <property type="evidence" value="ECO:0007669"/>
    <property type="project" value="TreeGrafter"/>
</dbReference>
<dbReference type="GO" id="GO:0048791">
    <property type="term" value="P:calcium ion-regulated exocytosis of neurotransmitter"/>
    <property type="evidence" value="ECO:0007669"/>
    <property type="project" value="TreeGrafter"/>
</dbReference>
<dbReference type="GO" id="GO:0005509">
    <property type="term" value="F:calcium ion binding"/>
    <property type="evidence" value="ECO:0007669"/>
    <property type="project" value="TreeGrafter"/>
</dbReference>
<proteinExistence type="predicted"/>
<evidence type="ECO:0000313" key="4">
    <source>
        <dbReference type="Proteomes" id="UP000594262"/>
    </source>
</evidence>
<evidence type="ECO:0000259" key="2">
    <source>
        <dbReference type="PROSITE" id="PS50004"/>
    </source>
</evidence>
<dbReference type="InterPro" id="IPR035892">
    <property type="entry name" value="C2_domain_sf"/>
</dbReference>
<dbReference type="AlphaFoldDB" id="A0A7M5WTH5"/>
<dbReference type="EnsemblMetazoa" id="CLYHEMT012886.1">
    <property type="protein sequence ID" value="CLYHEMP012886.1"/>
    <property type="gene ID" value="CLYHEMG012886"/>
</dbReference>
<dbReference type="GeneID" id="136809067"/>
<dbReference type="PROSITE" id="PS50004">
    <property type="entry name" value="C2"/>
    <property type="match status" value="1"/>
</dbReference>
<feature type="region of interest" description="Disordered" evidence="1">
    <location>
        <begin position="87"/>
        <end position="112"/>
    </location>
</feature>
<dbReference type="Gene3D" id="2.60.40.150">
    <property type="entry name" value="C2 domain"/>
    <property type="match status" value="1"/>
</dbReference>
<accession>A0A7M5WTH5</accession>
<organism evidence="3 4">
    <name type="scientific">Clytia hemisphaerica</name>
    <dbReference type="NCBI Taxonomy" id="252671"/>
    <lineage>
        <taxon>Eukaryota</taxon>
        <taxon>Metazoa</taxon>
        <taxon>Cnidaria</taxon>
        <taxon>Hydrozoa</taxon>
        <taxon>Hydroidolina</taxon>
        <taxon>Leptothecata</taxon>
        <taxon>Obeliida</taxon>
        <taxon>Clytiidae</taxon>
        <taxon>Clytia</taxon>
    </lineage>
</organism>
<feature type="region of interest" description="Disordered" evidence="1">
    <location>
        <begin position="139"/>
        <end position="160"/>
    </location>
</feature>
<feature type="compositionally biased region" description="Basic and acidic residues" evidence="1">
    <location>
        <begin position="97"/>
        <end position="109"/>
    </location>
</feature>
<dbReference type="GO" id="GO:0005544">
    <property type="term" value="F:calcium-dependent phospholipid binding"/>
    <property type="evidence" value="ECO:0007669"/>
    <property type="project" value="TreeGrafter"/>
</dbReference>
<dbReference type="Proteomes" id="UP000594262">
    <property type="component" value="Unplaced"/>
</dbReference>
<dbReference type="GO" id="GO:0098793">
    <property type="term" value="C:presynapse"/>
    <property type="evidence" value="ECO:0007669"/>
    <property type="project" value="GOC"/>
</dbReference>